<comment type="caution">
    <text evidence="1">The sequence shown here is derived from an EMBL/GenBank/DDBJ whole genome shotgun (WGS) entry which is preliminary data.</text>
</comment>
<proteinExistence type="predicted"/>
<evidence type="ECO:0000313" key="1">
    <source>
        <dbReference type="EMBL" id="HEH31032.1"/>
    </source>
</evidence>
<dbReference type="AlphaFoldDB" id="A0A7J2TAM0"/>
<gene>
    <name evidence="1" type="ORF">ENP99_02820</name>
</gene>
<dbReference type="EMBL" id="DSLL01000028">
    <property type="protein sequence ID" value="HEH31032.1"/>
    <property type="molecule type" value="Genomic_DNA"/>
</dbReference>
<organism evidence="1">
    <name type="scientific">Ignisphaera aggregans</name>
    <dbReference type="NCBI Taxonomy" id="334771"/>
    <lineage>
        <taxon>Archaea</taxon>
        <taxon>Thermoproteota</taxon>
        <taxon>Thermoprotei</taxon>
        <taxon>Desulfurococcales</taxon>
        <taxon>Desulfurococcaceae</taxon>
        <taxon>Ignisphaera</taxon>
    </lineage>
</organism>
<sequence length="474" mass="53997">MKSNSKSILEEYLEALYREVLGFYKYGLPLPKKAVENLITSMLRPPKRFFKSFDSEEVAKAISARNSVKGLLGDLLRVVDEAHRYLVTKRSFEFEESWSLKGAIVWPSTIRNILSFKSPVIATCTRVLSEPEYVLLKSVIMKAVNILSSCEKELSNAIEKAVSVVNVEALRSLAPKGFVTLASYVLNEIRLLINELRDLVEEYPLKFVHVAKDIDWTTIDKLIKVIKAKPWRPKWVEEVIVLRYKVEEAEHSLRSLVNVVEVLHKRVDKVLTRDVSSAVRFLAFRLYEVYTYMVTVTAVVNALEGSIADVLKRGVRVYYDYGKSLIVVYGRKPGASIIESSQAKWLSGETISREELAKLTGRPDVGVYNEIKIIIEAKFSNSLPYLTQARFKTLAYLYEYNANTGILVYPGPITGKGIDYEEQNTKKLLRKAFREGGLEVRLSEDKKLYILPLPPTQTQNNIEKMQKIIKVLLS</sequence>
<accession>A0A7J2TAM0</accession>
<evidence type="ECO:0008006" key="2">
    <source>
        <dbReference type="Google" id="ProtNLM"/>
    </source>
</evidence>
<reference evidence="1" key="1">
    <citation type="journal article" date="2020" name="mSystems">
        <title>Genome- and Community-Level Interaction Insights into Carbon Utilization and Element Cycling Functions of Hydrothermarchaeota in Hydrothermal Sediment.</title>
        <authorList>
            <person name="Zhou Z."/>
            <person name="Liu Y."/>
            <person name="Xu W."/>
            <person name="Pan J."/>
            <person name="Luo Z.H."/>
            <person name="Li M."/>
        </authorList>
    </citation>
    <scope>NUCLEOTIDE SEQUENCE [LARGE SCALE GENOMIC DNA]</scope>
    <source>
        <strain evidence="1">SpSt-27</strain>
    </source>
</reference>
<name>A0A7J2TAM0_9CREN</name>
<protein>
    <recommendedName>
        <fullName evidence="2">DUF2357 domain-containing protein</fullName>
    </recommendedName>
</protein>